<dbReference type="Proteomes" id="UP001199916">
    <property type="component" value="Unassembled WGS sequence"/>
</dbReference>
<dbReference type="InterPro" id="IPR018961">
    <property type="entry name" value="DnaJ_homolog_subfam-C_membr-28"/>
</dbReference>
<gene>
    <name evidence="2" type="ORF">LQV63_17510</name>
</gene>
<sequence length="119" mass="13810">MMNSRDWMDEAFANYEKQGGLKELSGKGKPLDVPSGDALSGVLKEANYLPAWLELQHTIRNQIRALVQQIDQDKQEIGEDKFEQINRNIRKYNQMVPNPLLQKGFVSKEHIKDQLARWE</sequence>
<dbReference type="RefSeq" id="WP_233697664.1">
    <property type="nucleotide sequence ID" value="NZ_JAJNBZ010000015.1"/>
</dbReference>
<keyword evidence="3" id="KW-1185">Reference proteome</keyword>
<reference evidence="2 3" key="1">
    <citation type="submission" date="2021-11" db="EMBL/GenBank/DDBJ databases">
        <title>Draft genome sequence of Paenibacillus profundus YoMME, a new Gram-positive bacteria with exoelectrogenic properties.</title>
        <authorList>
            <person name="Hubenova Y."/>
            <person name="Hubenova E."/>
            <person name="Manasiev Y."/>
            <person name="Peykov S."/>
            <person name="Mitov M."/>
        </authorList>
    </citation>
    <scope>NUCLEOTIDE SEQUENCE [LARGE SCALE GENOMIC DNA]</scope>
    <source>
        <strain evidence="2 3">YoMME</strain>
    </source>
</reference>
<dbReference type="EMBL" id="JAJNBZ010000015">
    <property type="protein sequence ID" value="MCE5171101.1"/>
    <property type="molecule type" value="Genomic_DNA"/>
</dbReference>
<evidence type="ECO:0000313" key="3">
    <source>
        <dbReference type="Proteomes" id="UP001199916"/>
    </source>
</evidence>
<feature type="domain" description="DnaJ homologue subfamily C member 28 conserved" evidence="1">
    <location>
        <begin position="14"/>
        <end position="66"/>
    </location>
</feature>
<evidence type="ECO:0000313" key="2">
    <source>
        <dbReference type="EMBL" id="MCE5171101.1"/>
    </source>
</evidence>
<organism evidence="2 3">
    <name type="scientific">Paenibacillus profundus</name>
    <dbReference type="NCBI Taxonomy" id="1173085"/>
    <lineage>
        <taxon>Bacteria</taxon>
        <taxon>Bacillati</taxon>
        <taxon>Bacillota</taxon>
        <taxon>Bacilli</taxon>
        <taxon>Bacillales</taxon>
        <taxon>Paenibacillaceae</taxon>
        <taxon>Paenibacillus</taxon>
    </lineage>
</organism>
<protein>
    <submittedName>
        <fullName evidence="2">DUF1992 domain-containing protein</fullName>
    </submittedName>
</protein>
<name>A0ABS8YH28_9BACL</name>
<evidence type="ECO:0000259" key="1">
    <source>
        <dbReference type="Pfam" id="PF09350"/>
    </source>
</evidence>
<dbReference type="Pfam" id="PF09350">
    <property type="entry name" value="DJC28_CD"/>
    <property type="match status" value="1"/>
</dbReference>
<proteinExistence type="predicted"/>
<comment type="caution">
    <text evidence="2">The sequence shown here is derived from an EMBL/GenBank/DDBJ whole genome shotgun (WGS) entry which is preliminary data.</text>
</comment>
<accession>A0ABS8YH28</accession>